<accession>A0A166Q6R4</accession>
<protein>
    <submittedName>
        <fullName evidence="3">Uncharacterized protein</fullName>
    </submittedName>
</protein>
<dbReference type="Proteomes" id="UP000076532">
    <property type="component" value="Unassembled WGS sequence"/>
</dbReference>
<dbReference type="EMBL" id="KV417512">
    <property type="protein sequence ID" value="KZP26817.1"/>
    <property type="molecule type" value="Genomic_DNA"/>
</dbReference>
<dbReference type="AlphaFoldDB" id="A0A166Q6R4"/>
<reference evidence="3 4" key="1">
    <citation type="journal article" date="2016" name="Mol. Biol. Evol.">
        <title>Comparative Genomics of Early-Diverging Mushroom-Forming Fungi Provides Insights into the Origins of Lignocellulose Decay Capabilities.</title>
        <authorList>
            <person name="Nagy L.G."/>
            <person name="Riley R."/>
            <person name="Tritt A."/>
            <person name="Adam C."/>
            <person name="Daum C."/>
            <person name="Floudas D."/>
            <person name="Sun H."/>
            <person name="Yadav J.S."/>
            <person name="Pangilinan J."/>
            <person name="Larsson K.H."/>
            <person name="Matsuura K."/>
            <person name="Barry K."/>
            <person name="Labutti K."/>
            <person name="Kuo R."/>
            <person name="Ohm R.A."/>
            <person name="Bhattacharya S.S."/>
            <person name="Shirouzu T."/>
            <person name="Yoshinaga Y."/>
            <person name="Martin F.M."/>
            <person name="Grigoriev I.V."/>
            <person name="Hibbett D.S."/>
        </authorList>
    </citation>
    <scope>NUCLEOTIDE SEQUENCE [LARGE SCALE GENOMIC DNA]</scope>
    <source>
        <strain evidence="3 4">CBS 109695</strain>
    </source>
</reference>
<name>A0A166Q6R4_9AGAM</name>
<feature type="signal peptide" evidence="2">
    <location>
        <begin position="1"/>
        <end position="18"/>
    </location>
</feature>
<evidence type="ECO:0000256" key="2">
    <source>
        <dbReference type="SAM" id="SignalP"/>
    </source>
</evidence>
<keyword evidence="2" id="KW-0732">Signal</keyword>
<keyword evidence="4" id="KW-1185">Reference proteome</keyword>
<feature type="region of interest" description="Disordered" evidence="1">
    <location>
        <begin position="28"/>
        <end position="47"/>
    </location>
</feature>
<proteinExistence type="predicted"/>
<gene>
    <name evidence="3" type="ORF">FIBSPDRAFT_887020</name>
</gene>
<feature type="compositionally biased region" description="Basic and acidic residues" evidence="1">
    <location>
        <begin position="28"/>
        <end position="42"/>
    </location>
</feature>
<evidence type="ECO:0000313" key="3">
    <source>
        <dbReference type="EMBL" id="KZP26817.1"/>
    </source>
</evidence>
<feature type="chain" id="PRO_5007878585" evidence="2">
    <location>
        <begin position="19"/>
        <end position="557"/>
    </location>
</feature>
<evidence type="ECO:0000256" key="1">
    <source>
        <dbReference type="SAM" id="MobiDB-lite"/>
    </source>
</evidence>
<sequence>MWTVLWVMAGMWRSCRRAAQPQVAPLKEEMGEGASKHRERETGGVSVGAHTQHVRNQGEGRNEAEWEGKWKIGGSDIYIESFAGSAAAVGDAALGVAGACRRGLQRRHPQLWPRQEARYPTMPRDAVQRGGRETRWAIAPTSRGACAKHAVAYEGACAEPVDFGATRGIRHEGVVGRIVGLHRVQPFAFERSALTFEAVVDWGFAVLRESGGGAVGLGCGVRGGEGVPEGPVAAVEAADVAGQPARTVELAAAIELGVLIMGICVVLRLIKRHDRGAIELDAGLLVGFEVGLGVVVVRFGWGCRIRGHTTSGRGEFSARNCGCFGSHAMKRGVSRGQVAVGGSCVEALAHGESEHAFVTKWDGPVEGQRGESRREQGKQGVMGWYCRGEGCEDLHVDGATGHGRDVVQLSQGSTATTHVGGRVWRMWQLGSRLAHGLGSQWGGSRCGSQQRAAGRRCGGNLGSPVRVTHDTEKLGDTCIGRRPNHPDTRWVQAACTLELRVGMTVRKQLQTGSLAGISKQEKVSIGSGTGLHPAAFIARMASPAGTSNVWLNEQYFG</sequence>
<organism evidence="3 4">
    <name type="scientific">Athelia psychrophila</name>
    <dbReference type="NCBI Taxonomy" id="1759441"/>
    <lineage>
        <taxon>Eukaryota</taxon>
        <taxon>Fungi</taxon>
        <taxon>Dikarya</taxon>
        <taxon>Basidiomycota</taxon>
        <taxon>Agaricomycotina</taxon>
        <taxon>Agaricomycetes</taxon>
        <taxon>Agaricomycetidae</taxon>
        <taxon>Atheliales</taxon>
        <taxon>Atheliaceae</taxon>
        <taxon>Athelia</taxon>
    </lineage>
</organism>
<evidence type="ECO:0000313" key="4">
    <source>
        <dbReference type="Proteomes" id="UP000076532"/>
    </source>
</evidence>